<name>A0A812R4D6_SYMPI</name>
<dbReference type="EMBL" id="CAJNIZ010018957">
    <property type="protein sequence ID" value="CAE7418727.1"/>
    <property type="molecule type" value="Genomic_DNA"/>
</dbReference>
<evidence type="ECO:0000313" key="1">
    <source>
        <dbReference type="EMBL" id="CAE7418727.1"/>
    </source>
</evidence>
<protein>
    <submittedName>
        <fullName evidence="1">RHM1 protein</fullName>
    </submittedName>
</protein>
<gene>
    <name evidence="1" type="primary">RHM1</name>
    <name evidence="1" type="ORF">SPIL2461_LOCUS10307</name>
</gene>
<keyword evidence="2" id="KW-1185">Reference proteome</keyword>
<comment type="caution">
    <text evidence="1">The sequence shown here is derived from an EMBL/GenBank/DDBJ whole genome shotgun (WGS) entry which is preliminary data.</text>
</comment>
<proteinExistence type="predicted"/>
<dbReference type="AlphaFoldDB" id="A0A812R4D6"/>
<dbReference type="Proteomes" id="UP000649617">
    <property type="component" value="Unassembled WGS sequence"/>
</dbReference>
<dbReference type="OrthoDB" id="435688at2759"/>
<accession>A0A812R4D6</accession>
<reference evidence="1" key="1">
    <citation type="submission" date="2021-02" db="EMBL/GenBank/DDBJ databases">
        <authorList>
            <person name="Dougan E. K."/>
            <person name="Rhodes N."/>
            <person name="Thang M."/>
            <person name="Chan C."/>
        </authorList>
    </citation>
    <scope>NUCLEOTIDE SEQUENCE</scope>
</reference>
<sequence>MRLMDRALIVAGPPCSLNIWLSSSVRKRSFQNPSGDQENQKVRLSNLIASNMACLLTILRTSGKQFYFVIEQPSSSWLWQLNFMITLLTAVGASTVTTWQAFFGHDMLKPTQLRGTLPNLVKMRRVMTKEARAKYTARFAECSDFSCRMDMMDRESE</sequence>
<evidence type="ECO:0000313" key="2">
    <source>
        <dbReference type="Proteomes" id="UP000649617"/>
    </source>
</evidence>
<organism evidence="1 2">
    <name type="scientific">Symbiodinium pilosum</name>
    <name type="common">Dinoflagellate</name>
    <dbReference type="NCBI Taxonomy" id="2952"/>
    <lineage>
        <taxon>Eukaryota</taxon>
        <taxon>Sar</taxon>
        <taxon>Alveolata</taxon>
        <taxon>Dinophyceae</taxon>
        <taxon>Suessiales</taxon>
        <taxon>Symbiodiniaceae</taxon>
        <taxon>Symbiodinium</taxon>
    </lineage>
</organism>